<keyword evidence="3" id="KW-0540">Nuclease</keyword>
<reference evidence="9" key="1">
    <citation type="submission" date="2022-01" db="EMBL/GenBank/DDBJ databases">
        <title>Jiella avicenniae sp. nov., a novel endophytic bacterium isolated from bark of Avicennia marina.</title>
        <authorList>
            <person name="Tuo L."/>
        </authorList>
    </citation>
    <scope>NUCLEOTIDE SEQUENCE</scope>
    <source>
        <strain evidence="9">CBK1P-4</strain>
    </source>
</reference>
<dbReference type="Gene3D" id="3.40.50.1010">
    <property type="entry name" value="5'-nuclease"/>
    <property type="match status" value="1"/>
</dbReference>
<evidence type="ECO:0000256" key="2">
    <source>
        <dbReference type="ARBA" id="ARBA00022649"/>
    </source>
</evidence>
<dbReference type="Proteomes" id="UP001139035">
    <property type="component" value="Unassembled WGS sequence"/>
</dbReference>
<evidence type="ECO:0000256" key="4">
    <source>
        <dbReference type="ARBA" id="ARBA00022723"/>
    </source>
</evidence>
<comment type="caution">
    <text evidence="9">The sequence shown here is derived from an EMBL/GenBank/DDBJ whole genome shotgun (WGS) entry which is preliminary data.</text>
</comment>
<dbReference type="GO" id="GO:0004518">
    <property type="term" value="F:nuclease activity"/>
    <property type="evidence" value="ECO:0007669"/>
    <property type="project" value="UniProtKB-KW"/>
</dbReference>
<evidence type="ECO:0000256" key="5">
    <source>
        <dbReference type="ARBA" id="ARBA00022801"/>
    </source>
</evidence>
<keyword evidence="10" id="KW-1185">Reference proteome</keyword>
<evidence type="ECO:0000256" key="1">
    <source>
        <dbReference type="ARBA" id="ARBA00001946"/>
    </source>
</evidence>
<proteinExistence type="inferred from homology"/>
<evidence type="ECO:0000313" key="9">
    <source>
        <dbReference type="EMBL" id="MCE7027318.1"/>
    </source>
</evidence>
<feature type="domain" description="PIN" evidence="8">
    <location>
        <begin position="5"/>
        <end position="129"/>
    </location>
</feature>
<keyword evidence="2" id="KW-1277">Toxin-antitoxin system</keyword>
<organism evidence="9 10">
    <name type="scientific">Jiella avicenniae</name>
    <dbReference type="NCBI Taxonomy" id="2907202"/>
    <lineage>
        <taxon>Bacteria</taxon>
        <taxon>Pseudomonadati</taxon>
        <taxon>Pseudomonadota</taxon>
        <taxon>Alphaproteobacteria</taxon>
        <taxon>Hyphomicrobiales</taxon>
        <taxon>Aurantimonadaceae</taxon>
        <taxon>Jiella</taxon>
    </lineage>
</organism>
<dbReference type="PANTHER" id="PTHR33653:SF1">
    <property type="entry name" value="RIBONUCLEASE VAPC2"/>
    <property type="match status" value="1"/>
</dbReference>
<evidence type="ECO:0000256" key="6">
    <source>
        <dbReference type="ARBA" id="ARBA00022842"/>
    </source>
</evidence>
<dbReference type="PANTHER" id="PTHR33653">
    <property type="entry name" value="RIBONUCLEASE VAPC2"/>
    <property type="match status" value="1"/>
</dbReference>
<dbReference type="RefSeq" id="WP_233718060.1">
    <property type="nucleotide sequence ID" value="NZ_JAJUWU010000004.1"/>
</dbReference>
<keyword evidence="4" id="KW-0479">Metal-binding</keyword>
<evidence type="ECO:0000256" key="7">
    <source>
        <dbReference type="ARBA" id="ARBA00038093"/>
    </source>
</evidence>
<dbReference type="InterPro" id="IPR050556">
    <property type="entry name" value="Type_II_TA_system_RNase"/>
</dbReference>
<accession>A0A9X1P0Y3</accession>
<name>A0A9X1P0Y3_9HYPH</name>
<evidence type="ECO:0000256" key="3">
    <source>
        <dbReference type="ARBA" id="ARBA00022722"/>
    </source>
</evidence>
<keyword evidence="5" id="KW-0378">Hydrolase</keyword>
<dbReference type="InterPro" id="IPR002716">
    <property type="entry name" value="PIN_dom"/>
</dbReference>
<keyword evidence="6" id="KW-0460">Magnesium</keyword>
<dbReference type="Pfam" id="PF01850">
    <property type="entry name" value="PIN"/>
    <property type="match status" value="1"/>
</dbReference>
<evidence type="ECO:0000259" key="8">
    <source>
        <dbReference type="Pfam" id="PF01850"/>
    </source>
</evidence>
<dbReference type="SUPFAM" id="SSF88723">
    <property type="entry name" value="PIN domain-like"/>
    <property type="match status" value="1"/>
</dbReference>
<dbReference type="InterPro" id="IPR029060">
    <property type="entry name" value="PIN-like_dom_sf"/>
</dbReference>
<dbReference type="GO" id="GO:0046872">
    <property type="term" value="F:metal ion binding"/>
    <property type="evidence" value="ECO:0007669"/>
    <property type="project" value="UniProtKB-KW"/>
</dbReference>
<dbReference type="AlphaFoldDB" id="A0A9X1P0Y3"/>
<protein>
    <submittedName>
        <fullName evidence="9">PIN domain-containing protein</fullName>
    </submittedName>
</protein>
<evidence type="ECO:0000313" key="10">
    <source>
        <dbReference type="Proteomes" id="UP001139035"/>
    </source>
</evidence>
<comment type="cofactor">
    <cofactor evidence="1">
        <name>Mg(2+)</name>
        <dbReference type="ChEBI" id="CHEBI:18420"/>
    </cofactor>
</comment>
<dbReference type="EMBL" id="JAJUWU010000004">
    <property type="protein sequence ID" value="MCE7027318.1"/>
    <property type="molecule type" value="Genomic_DNA"/>
</dbReference>
<gene>
    <name evidence="9" type="ORF">LZD57_04875</name>
</gene>
<comment type="similarity">
    <text evidence="7">Belongs to the PINc/VapC protein family.</text>
</comment>
<sequence>MTGFLLDTNAISLLAPTKAKPVPGFAEWVERRDFEGKIFLSAVSIHEMQRGIHRLDAAGAVRKAEALKRWLLGLIEGYDEKILPVALWTAILSGQAEAAAIGAGRNPGMADALIAGTAREFDLIVVTDNLGDFIACGMSPLRPIDAVGQE</sequence>
<dbReference type="GO" id="GO:0016787">
    <property type="term" value="F:hydrolase activity"/>
    <property type="evidence" value="ECO:0007669"/>
    <property type="project" value="UniProtKB-KW"/>
</dbReference>